<evidence type="ECO:0000313" key="5">
    <source>
        <dbReference type="Proteomes" id="UP000827549"/>
    </source>
</evidence>
<protein>
    <submittedName>
        <fullName evidence="4">Beta-1,2-xylosyltransferase 1</fullName>
    </submittedName>
</protein>
<proteinExistence type="predicted"/>
<feature type="region of interest" description="Disordered" evidence="1">
    <location>
        <begin position="27"/>
        <end position="66"/>
    </location>
</feature>
<dbReference type="AlphaFoldDB" id="A0AAF0YFJ6"/>
<evidence type="ECO:0000256" key="2">
    <source>
        <dbReference type="SAM" id="SignalP"/>
    </source>
</evidence>
<dbReference type="InterPro" id="IPR051091">
    <property type="entry name" value="O-Glucosyltr/Glycosyltrsf_90"/>
</dbReference>
<dbReference type="PANTHER" id="PTHR12203:SF118">
    <property type="entry name" value="BETA-1,2-XYLOSYLTRANSFERASE 1"/>
    <property type="match status" value="1"/>
</dbReference>
<dbReference type="InterPro" id="IPR006598">
    <property type="entry name" value="CAP10"/>
</dbReference>
<dbReference type="EMBL" id="CP086720">
    <property type="protein sequence ID" value="WOO85840.1"/>
    <property type="molecule type" value="Genomic_DNA"/>
</dbReference>
<sequence length="665" mass="76295">MLRPNRILLVVSAFLVLYVFHVAFTSGSSSNPKADASTHRARVKRQQKTLSALTDQKPKHQPHPLATSHQEFDYADVEVDAAGNFEFIPSKHRQHPIDLLVARAKEHVRAIEKRINTITDVKDAAVDYEREFKMKPPRGFDRWYKFTQRAVPRNVGAASMYPLAHKPFEQFLSLSPKEVRKRITANAVKGGHFTITFVPDGQGDKGTACPEDGEWLPEDWHERGRGRMKIGGNMAWKWRCNNTITLLAPLLPKFPDEMFSMNPPFMMVFNSHDGPNGMVHRSFQERSEALGRTGKGEDFMWLGGRRALTLAVWQDGQLNNAESAMRNTNGWQWVCPDNTPLKDSAIDLVLNDELQPKKRSQGASKKFVADFYKSTDICHNPQFRELHAFALKDERIYNSPLSPVVSVCRTLRNSDLAGIPLDAVYQNPPFLEWEKKTDPRLFWRGSATGISQNKDTPWRKSQRQRLHYFANNKTEASAPILVGRSSGPVVEEYPVKQMVDEWFDIGLAGQPHQCSVEDGSCDEVAREFEWREPVRGDKALLYKYVIDVDGNGWSSRFRRLLSGNNVVFKSTAFPEWFNDFLVPWYHYVPIQPDYSDVFDIMAYFRGAPDGSTSGRDDVAKEISKNAMDFVHNHWRVSDMHAYFFLVVLEYWRMFSEDREWASYSA</sequence>
<dbReference type="PROSITE" id="PS00455">
    <property type="entry name" value="AMP_BINDING"/>
    <property type="match status" value="1"/>
</dbReference>
<feature type="chain" id="PRO_5041970673" evidence="2">
    <location>
        <begin position="30"/>
        <end position="665"/>
    </location>
</feature>
<dbReference type="RefSeq" id="XP_062631866.1">
    <property type="nucleotide sequence ID" value="XM_062775882.1"/>
</dbReference>
<keyword evidence="5" id="KW-1185">Reference proteome</keyword>
<keyword evidence="2" id="KW-0732">Signal</keyword>
<name>A0AAF0YFJ6_9TREE</name>
<dbReference type="SMART" id="SM00672">
    <property type="entry name" value="CAP10"/>
    <property type="match status" value="1"/>
</dbReference>
<feature type="domain" description="Glycosyl transferase CAP10" evidence="3">
    <location>
        <begin position="367"/>
        <end position="651"/>
    </location>
</feature>
<dbReference type="InterPro" id="IPR020845">
    <property type="entry name" value="AMP-binding_CS"/>
</dbReference>
<evidence type="ECO:0000313" key="4">
    <source>
        <dbReference type="EMBL" id="WOO85840.1"/>
    </source>
</evidence>
<dbReference type="Proteomes" id="UP000827549">
    <property type="component" value="Chromosome 7"/>
</dbReference>
<evidence type="ECO:0000256" key="1">
    <source>
        <dbReference type="SAM" id="MobiDB-lite"/>
    </source>
</evidence>
<organism evidence="4 5">
    <name type="scientific">Vanrija pseudolonga</name>
    <dbReference type="NCBI Taxonomy" id="143232"/>
    <lineage>
        <taxon>Eukaryota</taxon>
        <taxon>Fungi</taxon>
        <taxon>Dikarya</taxon>
        <taxon>Basidiomycota</taxon>
        <taxon>Agaricomycotina</taxon>
        <taxon>Tremellomycetes</taxon>
        <taxon>Trichosporonales</taxon>
        <taxon>Trichosporonaceae</taxon>
        <taxon>Vanrija</taxon>
    </lineage>
</organism>
<dbReference type="Pfam" id="PF05686">
    <property type="entry name" value="Glyco_transf_90"/>
    <property type="match status" value="1"/>
</dbReference>
<reference evidence="4" key="1">
    <citation type="submission" date="2023-10" db="EMBL/GenBank/DDBJ databases">
        <authorList>
            <person name="Noh H."/>
        </authorList>
    </citation>
    <scope>NUCLEOTIDE SEQUENCE</scope>
    <source>
        <strain evidence="4">DUCC4014</strain>
    </source>
</reference>
<gene>
    <name evidence="4" type="primary">CXT1_5</name>
    <name evidence="4" type="ORF">LOC62_07G009327</name>
</gene>
<feature type="signal peptide" evidence="2">
    <location>
        <begin position="1"/>
        <end position="29"/>
    </location>
</feature>
<evidence type="ECO:0000259" key="3">
    <source>
        <dbReference type="SMART" id="SM00672"/>
    </source>
</evidence>
<dbReference type="GeneID" id="87812490"/>
<dbReference type="PANTHER" id="PTHR12203">
    <property type="entry name" value="KDEL LYS-ASP-GLU-LEU CONTAINING - RELATED"/>
    <property type="match status" value="1"/>
</dbReference>
<accession>A0AAF0YFJ6</accession>